<evidence type="ECO:0000256" key="4">
    <source>
        <dbReference type="ARBA" id="ARBA00022692"/>
    </source>
</evidence>
<dbReference type="EMBL" id="JAULSU010000006">
    <property type="protein sequence ID" value="KAK0614236.1"/>
    <property type="molecule type" value="Genomic_DNA"/>
</dbReference>
<feature type="region of interest" description="Disordered" evidence="7">
    <location>
        <begin position="234"/>
        <end position="259"/>
    </location>
</feature>
<dbReference type="PANTHER" id="PTHR23506">
    <property type="entry name" value="GH10249P"/>
    <property type="match status" value="1"/>
</dbReference>
<feature type="domain" description="Major facilitator superfamily (MFS) profile" evidence="9">
    <location>
        <begin position="37"/>
        <end position="470"/>
    </location>
</feature>
<accession>A0AA39WF45</accession>
<dbReference type="Pfam" id="PF07690">
    <property type="entry name" value="MFS_1"/>
    <property type="match status" value="1"/>
</dbReference>
<feature type="transmembrane region" description="Helical" evidence="8">
    <location>
        <begin position="141"/>
        <end position="159"/>
    </location>
</feature>
<feature type="transmembrane region" description="Helical" evidence="8">
    <location>
        <begin position="199"/>
        <end position="218"/>
    </location>
</feature>
<dbReference type="InterPro" id="IPR036259">
    <property type="entry name" value="MFS_trans_sf"/>
</dbReference>
<feature type="transmembrane region" description="Helical" evidence="8">
    <location>
        <begin position="38"/>
        <end position="62"/>
    </location>
</feature>
<keyword evidence="6 8" id="KW-0472">Membrane</keyword>
<dbReference type="InterPro" id="IPR011701">
    <property type="entry name" value="MFS"/>
</dbReference>
<keyword evidence="11" id="KW-1185">Reference proteome</keyword>
<feature type="transmembrane region" description="Helical" evidence="8">
    <location>
        <begin position="444"/>
        <end position="465"/>
    </location>
</feature>
<protein>
    <submittedName>
        <fullName evidence="10">Major facilitator superfamily domain-containing protein</fullName>
    </submittedName>
</protein>
<evidence type="ECO:0000256" key="5">
    <source>
        <dbReference type="ARBA" id="ARBA00022989"/>
    </source>
</evidence>
<evidence type="ECO:0000259" key="9">
    <source>
        <dbReference type="PROSITE" id="PS50850"/>
    </source>
</evidence>
<dbReference type="PRINTS" id="PR01035">
    <property type="entry name" value="TCRTETA"/>
</dbReference>
<gene>
    <name evidence="10" type="ORF">B0T14DRAFT_570192</name>
</gene>
<dbReference type="Proteomes" id="UP001175000">
    <property type="component" value="Unassembled WGS sequence"/>
</dbReference>
<dbReference type="GO" id="GO:0016020">
    <property type="term" value="C:membrane"/>
    <property type="evidence" value="ECO:0007669"/>
    <property type="project" value="UniProtKB-SubCell"/>
</dbReference>
<keyword evidence="5 8" id="KW-1133">Transmembrane helix</keyword>
<evidence type="ECO:0000256" key="1">
    <source>
        <dbReference type="ARBA" id="ARBA00004141"/>
    </source>
</evidence>
<sequence>MGHPRLPAAIGGFVLGPRRGATTTPIPPPFLAFRSSTLFITFTVCLAIFTDIFLYGLIVPVIPFSLSVQAGVPEKEVQQWTAILLACYNAALCVGSPIAGFLADRTASRRLPLLLGLLALAGSTLLLCLGTTVALLVVGRLLQGISAAVVWSVGLALLVDTVGKDVGQSMGYVSVAMSVGLLISPAIGGAVYAGAGYYAVYYIAFALIVCDIALRFVLIEKKIARQWLNSPADNQDTSGRASIDNGPGSDPAAGTAPSDEEIRRPVLELVKSKRIIAVLLGVIVEAVLVFACDTVLPLFVKDVFQWNSTAAGLVFICIMVPGFASPLVGALADRHGARWPAVAGFAISIPLVVCLRFVTQNTLGHKVFFCATLTLLGATLLTLANTVLMAAMTYAIDDKEARRPGVWGQKGVYGMAYGIWTTCFALGGTIGSLMAGYLNAGPGWSTLTWSLAIWCAAGAAVSFGLGPAPTKQNTESGPTATDAMDDDSRIAAP</sequence>
<dbReference type="InterPro" id="IPR020846">
    <property type="entry name" value="MFS_dom"/>
</dbReference>
<dbReference type="InterPro" id="IPR050930">
    <property type="entry name" value="MFS_Vesicular_Transporter"/>
</dbReference>
<feature type="transmembrane region" description="Helical" evidence="8">
    <location>
        <begin position="371"/>
        <end position="396"/>
    </location>
</feature>
<evidence type="ECO:0000313" key="11">
    <source>
        <dbReference type="Proteomes" id="UP001175000"/>
    </source>
</evidence>
<dbReference type="AlphaFoldDB" id="A0AA39WF45"/>
<feature type="transmembrane region" description="Helical" evidence="8">
    <location>
        <begin position="171"/>
        <end position="193"/>
    </location>
</feature>
<keyword evidence="4 8" id="KW-0812">Transmembrane</keyword>
<feature type="transmembrane region" description="Helical" evidence="8">
    <location>
        <begin position="339"/>
        <end position="359"/>
    </location>
</feature>
<evidence type="ECO:0000256" key="8">
    <source>
        <dbReference type="SAM" id="Phobius"/>
    </source>
</evidence>
<dbReference type="Gene3D" id="1.20.1250.20">
    <property type="entry name" value="MFS general substrate transporter like domains"/>
    <property type="match status" value="2"/>
</dbReference>
<comment type="caution">
    <text evidence="10">The sequence shown here is derived from an EMBL/GenBank/DDBJ whole genome shotgun (WGS) entry which is preliminary data.</text>
</comment>
<keyword evidence="3" id="KW-0813">Transport</keyword>
<feature type="transmembrane region" description="Helical" evidence="8">
    <location>
        <begin position="312"/>
        <end position="332"/>
    </location>
</feature>
<feature type="transmembrane region" description="Helical" evidence="8">
    <location>
        <begin position="82"/>
        <end position="102"/>
    </location>
</feature>
<comment type="subcellular location">
    <subcellularLocation>
        <location evidence="1">Membrane</location>
        <topology evidence="1">Multi-pass membrane protein</topology>
    </subcellularLocation>
</comment>
<name>A0AA39WF45_9PEZI</name>
<evidence type="ECO:0000256" key="6">
    <source>
        <dbReference type="ARBA" id="ARBA00023136"/>
    </source>
</evidence>
<dbReference type="CDD" id="cd17325">
    <property type="entry name" value="MFS_MdtG_SLC18_like"/>
    <property type="match status" value="1"/>
</dbReference>
<dbReference type="PROSITE" id="PS50850">
    <property type="entry name" value="MFS"/>
    <property type="match status" value="1"/>
</dbReference>
<feature type="region of interest" description="Disordered" evidence="7">
    <location>
        <begin position="469"/>
        <end position="493"/>
    </location>
</feature>
<proteinExistence type="inferred from homology"/>
<dbReference type="GO" id="GO:0022857">
    <property type="term" value="F:transmembrane transporter activity"/>
    <property type="evidence" value="ECO:0007669"/>
    <property type="project" value="InterPro"/>
</dbReference>
<feature type="transmembrane region" description="Helical" evidence="8">
    <location>
        <begin position="114"/>
        <end position="135"/>
    </location>
</feature>
<feature type="transmembrane region" description="Helical" evidence="8">
    <location>
        <begin position="275"/>
        <end position="300"/>
    </location>
</feature>
<comment type="similarity">
    <text evidence="2">Belongs to the major facilitator superfamily. Vesicular transporter family.</text>
</comment>
<dbReference type="InterPro" id="IPR001958">
    <property type="entry name" value="Tet-R_TetA/multi-R_MdtG-like"/>
</dbReference>
<feature type="compositionally biased region" description="Polar residues" evidence="7">
    <location>
        <begin position="470"/>
        <end position="479"/>
    </location>
</feature>
<evidence type="ECO:0000256" key="7">
    <source>
        <dbReference type="SAM" id="MobiDB-lite"/>
    </source>
</evidence>
<dbReference type="PANTHER" id="PTHR23506:SF23">
    <property type="entry name" value="GH10249P"/>
    <property type="match status" value="1"/>
</dbReference>
<evidence type="ECO:0000313" key="10">
    <source>
        <dbReference type="EMBL" id="KAK0614236.1"/>
    </source>
</evidence>
<feature type="transmembrane region" description="Helical" evidence="8">
    <location>
        <begin position="417"/>
        <end position="438"/>
    </location>
</feature>
<dbReference type="SUPFAM" id="SSF103473">
    <property type="entry name" value="MFS general substrate transporter"/>
    <property type="match status" value="1"/>
</dbReference>
<evidence type="ECO:0000256" key="3">
    <source>
        <dbReference type="ARBA" id="ARBA00022448"/>
    </source>
</evidence>
<evidence type="ECO:0000256" key="2">
    <source>
        <dbReference type="ARBA" id="ARBA00006829"/>
    </source>
</evidence>
<reference evidence="10" key="1">
    <citation type="submission" date="2023-06" db="EMBL/GenBank/DDBJ databases">
        <title>Genome-scale phylogeny and comparative genomics of the fungal order Sordariales.</title>
        <authorList>
            <consortium name="Lawrence Berkeley National Laboratory"/>
            <person name="Hensen N."/>
            <person name="Bonometti L."/>
            <person name="Westerberg I."/>
            <person name="Brannstrom I.O."/>
            <person name="Guillou S."/>
            <person name="Cros-Aarteil S."/>
            <person name="Calhoun S."/>
            <person name="Haridas S."/>
            <person name="Kuo A."/>
            <person name="Mondo S."/>
            <person name="Pangilinan J."/>
            <person name="Riley R."/>
            <person name="Labutti K."/>
            <person name="Andreopoulos B."/>
            <person name="Lipzen A."/>
            <person name="Chen C."/>
            <person name="Yanf M."/>
            <person name="Daum C."/>
            <person name="Ng V."/>
            <person name="Clum A."/>
            <person name="Steindorff A."/>
            <person name="Ohm R."/>
            <person name="Martin F."/>
            <person name="Silar P."/>
            <person name="Natvig D."/>
            <person name="Lalanne C."/>
            <person name="Gautier V."/>
            <person name="Ament-Velasquez S.L."/>
            <person name="Kruys A."/>
            <person name="Hutchinson M.I."/>
            <person name="Powell A.J."/>
            <person name="Barry K."/>
            <person name="Miller A.N."/>
            <person name="Grigoriev I.V."/>
            <person name="Debuchy R."/>
            <person name="Gladieux P."/>
            <person name="Thoren M.H."/>
            <person name="Johannesson H."/>
        </authorList>
    </citation>
    <scope>NUCLEOTIDE SEQUENCE</scope>
    <source>
        <strain evidence="10">CBS 606.72</strain>
    </source>
</reference>
<organism evidence="10 11">
    <name type="scientific">Immersiella caudata</name>
    <dbReference type="NCBI Taxonomy" id="314043"/>
    <lineage>
        <taxon>Eukaryota</taxon>
        <taxon>Fungi</taxon>
        <taxon>Dikarya</taxon>
        <taxon>Ascomycota</taxon>
        <taxon>Pezizomycotina</taxon>
        <taxon>Sordariomycetes</taxon>
        <taxon>Sordariomycetidae</taxon>
        <taxon>Sordariales</taxon>
        <taxon>Lasiosphaeriaceae</taxon>
        <taxon>Immersiella</taxon>
    </lineage>
</organism>